<dbReference type="InterPro" id="IPR035234">
    <property type="entry name" value="IgGFc-bd_N"/>
</dbReference>
<feature type="chain" id="PRO_5023114794" evidence="6">
    <location>
        <begin position="32"/>
        <end position="1376"/>
    </location>
</feature>
<dbReference type="InterPro" id="IPR026341">
    <property type="entry name" value="T9SS_type_B"/>
</dbReference>
<evidence type="ECO:0000256" key="3">
    <source>
        <dbReference type="ARBA" id="ARBA00022737"/>
    </source>
</evidence>
<dbReference type="InterPro" id="IPR013783">
    <property type="entry name" value="Ig-like_fold"/>
</dbReference>
<dbReference type="EMBL" id="VUOC01000004">
    <property type="protein sequence ID" value="KAA2239984.1"/>
    <property type="molecule type" value="Genomic_DNA"/>
</dbReference>
<keyword evidence="3" id="KW-0677">Repeat</keyword>
<feature type="domain" description="PKD" evidence="7">
    <location>
        <begin position="1056"/>
        <end position="1110"/>
    </location>
</feature>
<dbReference type="CDD" id="cd00146">
    <property type="entry name" value="PKD"/>
    <property type="match status" value="4"/>
</dbReference>
<keyword evidence="4" id="KW-1133">Transmembrane helix</keyword>
<evidence type="ECO:0000256" key="5">
    <source>
        <dbReference type="ARBA" id="ARBA00023136"/>
    </source>
</evidence>
<keyword evidence="6" id="KW-0732">Signal</keyword>
<reference evidence="8 9" key="1">
    <citation type="submission" date="2019-09" db="EMBL/GenBank/DDBJ databases">
        <title>Chitinophaga ginsengihumi sp. nov., isolated from soil of ginseng rhizosphere.</title>
        <authorList>
            <person name="Lee J."/>
        </authorList>
    </citation>
    <scope>NUCLEOTIDE SEQUENCE [LARGE SCALE GENOMIC DNA]</scope>
    <source>
        <strain evidence="8 9">BN140078</strain>
    </source>
</reference>
<dbReference type="GO" id="GO:0005261">
    <property type="term" value="F:monoatomic cation channel activity"/>
    <property type="evidence" value="ECO:0007669"/>
    <property type="project" value="TreeGrafter"/>
</dbReference>
<feature type="domain" description="PKD" evidence="7">
    <location>
        <begin position="813"/>
        <end position="856"/>
    </location>
</feature>
<evidence type="ECO:0000256" key="1">
    <source>
        <dbReference type="ARBA" id="ARBA00004141"/>
    </source>
</evidence>
<dbReference type="Pfam" id="PF18911">
    <property type="entry name" value="PKD_4"/>
    <property type="match status" value="5"/>
</dbReference>
<comment type="caution">
    <text evidence="8">The sequence shown here is derived from an EMBL/GenBank/DDBJ whole genome shotgun (WGS) entry which is preliminary data.</text>
</comment>
<sequence>MKNLTTMIKPITYHALLCITGLLLLSMGARAQNLSNKGKEFWVAYGHHQFMEPGMDNSQEMILYLSAEQPATVTVSIYGTAWVRTYNIPANTVIATEYIPKAGFYDARLYSPPPSFGGTGGEGVFTNKAIHIESNVPIVAYAHIFGSASSGATMLMPVETWGYSYISLNSEQYYQDNCFSWMYVMANADNTVIEVTPSVPSRNGRVPGVPFTQTLMKGQVYQLIGASLGSGTGRGNELTGTKVKSIANGAGGCAPIAVFSGSSRTYIECPGSFPGGGDNNMQQIFPSQAWGKQYLTAPIPTSTSATSNQTSIYKVLVKDPTTVVKRNGVVLTPLINGSYYQFNGNTADLIESDKPILVAQFMASNGGCTNTGPLGDPEMVYISPNAQAIKQIGFYRNDRENIDINYLILIIPTGGLSSLMIDGQPNAWTATYPHPNMAGYSVVVKRWTATKAQALVKSDSAFTAITYGLGSVESYGYNAGTLINNLNVLGAIHNTLDSSSATNEFTCNNTPVELSVLIAYQPTKMVWRLSQLGGVVTPNADVTDNAPVSKGTVIVDGTTYYKYTLPQQYTFNTIDTFEIPILSTHPSIENCNNTEEVKFTVIVKGKPKPYFTYTHTGCTLDTVHLAGDTSSTNGYKIDRWKWTFAGPVLDSGQLVDKLFPVGTQSIKLVGISTEGCVGDTTMQVVIRPKPVADFATSPASTCEGDSIKLTDNSTFGGPAPIKSWYWDFGNGTNNTATTNAAQTAKYPGHGTYAIKHIVKVSDRCVSDTITKNVTVYAKPQLGFNYPQNCLPVDGMVQFTSTTTVPDGQTLSDYAWDFGDTGATPANPNTSDQPNPTHTYTKFGAYSIKYSVTTEHGCMKDTTVSATFNLKPALVFAPLPAVCENVKTAVSIAKGAVTNGVAGTGTYRGPGTDAQGNFQASAAGAGTHTIWYVFNTTGGCKDSVSSEITVYPKPAAAFTADNSVCLGEAVAITDNSSIPAGNITRWDWSFGDGTMATQFNGNAFTHQYNTHNTYNIKLVTISDHSCVSDTVTHAAAVHPLPVADFGLPVAVCMPQGTVAFTNQTTVADNSTLSWSWNFGDGSTASTVKDASHVYAASGTYSIRLTATSAFGCVDDTAKVFSAFYDKPIASFLVEPDTLCQGADNVFTDRSTAPNSTIKKWDWAFGDGTTATDDAPVKRYNAPGNYDVQLTVTNAFGCVSDPYTDQVLVYLQPVIDAGPSFTVTEGTTIQFNPTVNDSASLSFRWTPAIDFPDATILRPYLVATHDQVYTLTAIGGGNCAATDQLTVKVLKPVKVPNAFSPNGDGINDTWVITNLADYPGATVEVYNRYGQRIYSSSGYNTAWDGAWNGKQLPLATYYYVIKLQNGFAPLTGYVTILR</sequence>
<feature type="domain" description="PKD" evidence="7">
    <location>
        <begin position="1126"/>
        <end position="1195"/>
    </location>
</feature>
<dbReference type="Gene3D" id="2.60.40.10">
    <property type="entry name" value="Immunoglobulins"/>
    <property type="match status" value="5"/>
</dbReference>
<keyword evidence="2" id="KW-0812">Transmembrane</keyword>
<dbReference type="Proteomes" id="UP000324611">
    <property type="component" value="Unassembled WGS sequence"/>
</dbReference>
<organism evidence="8 9">
    <name type="scientific">Chitinophaga agrisoli</name>
    <dbReference type="NCBI Taxonomy" id="2607653"/>
    <lineage>
        <taxon>Bacteria</taxon>
        <taxon>Pseudomonadati</taxon>
        <taxon>Bacteroidota</taxon>
        <taxon>Chitinophagia</taxon>
        <taxon>Chitinophagales</taxon>
        <taxon>Chitinophagaceae</taxon>
        <taxon>Chitinophaga</taxon>
    </lineage>
</organism>
<dbReference type="SUPFAM" id="SSF49299">
    <property type="entry name" value="PKD domain"/>
    <property type="match status" value="5"/>
</dbReference>
<dbReference type="GO" id="GO:0005886">
    <property type="term" value="C:plasma membrane"/>
    <property type="evidence" value="ECO:0007669"/>
    <property type="project" value="TreeGrafter"/>
</dbReference>
<proteinExistence type="predicted"/>
<dbReference type="InterPro" id="IPR000601">
    <property type="entry name" value="PKD_dom"/>
</dbReference>
<dbReference type="Pfam" id="PF13585">
    <property type="entry name" value="CHU_C"/>
    <property type="match status" value="1"/>
</dbReference>
<protein>
    <submittedName>
        <fullName evidence="8">PKD domain-containing protein</fullName>
    </submittedName>
</protein>
<name>A0A5B2VMC2_9BACT</name>
<dbReference type="PANTHER" id="PTHR46730">
    <property type="entry name" value="POLYCYSTIN-1"/>
    <property type="match status" value="1"/>
</dbReference>
<dbReference type="InterPro" id="IPR022409">
    <property type="entry name" value="PKD/Chitinase_dom"/>
</dbReference>
<evidence type="ECO:0000313" key="9">
    <source>
        <dbReference type="Proteomes" id="UP000324611"/>
    </source>
</evidence>
<dbReference type="NCBIfam" id="TIGR04131">
    <property type="entry name" value="Bac_Flav_CTERM"/>
    <property type="match status" value="1"/>
</dbReference>
<evidence type="ECO:0000256" key="4">
    <source>
        <dbReference type="ARBA" id="ARBA00022989"/>
    </source>
</evidence>
<evidence type="ECO:0000259" key="7">
    <source>
        <dbReference type="PROSITE" id="PS50093"/>
    </source>
</evidence>
<dbReference type="PROSITE" id="PS50093">
    <property type="entry name" value="PKD"/>
    <property type="match status" value="5"/>
</dbReference>
<evidence type="ECO:0000256" key="6">
    <source>
        <dbReference type="SAM" id="SignalP"/>
    </source>
</evidence>
<dbReference type="SMART" id="SM00089">
    <property type="entry name" value="PKD"/>
    <property type="match status" value="6"/>
</dbReference>
<evidence type="ECO:0000256" key="2">
    <source>
        <dbReference type="ARBA" id="ARBA00022692"/>
    </source>
</evidence>
<keyword evidence="9" id="KW-1185">Reference proteome</keyword>
<feature type="signal peptide" evidence="6">
    <location>
        <begin position="1"/>
        <end position="31"/>
    </location>
</feature>
<comment type="subcellular location">
    <subcellularLocation>
        <location evidence="1">Membrane</location>
        <topology evidence="1">Multi-pass membrane protein</topology>
    </subcellularLocation>
</comment>
<evidence type="ECO:0000313" key="8">
    <source>
        <dbReference type="EMBL" id="KAA2239984.1"/>
    </source>
</evidence>
<dbReference type="GO" id="GO:0006816">
    <property type="term" value="P:calcium ion transport"/>
    <property type="evidence" value="ECO:0007669"/>
    <property type="project" value="TreeGrafter"/>
</dbReference>
<keyword evidence="5" id="KW-0472">Membrane</keyword>
<gene>
    <name evidence="8" type="ORF">F0L74_27780</name>
</gene>
<dbReference type="InterPro" id="IPR035986">
    <property type="entry name" value="PKD_dom_sf"/>
</dbReference>
<feature type="domain" description="PKD" evidence="7">
    <location>
        <begin position="979"/>
        <end position="1017"/>
    </location>
</feature>
<feature type="domain" description="PKD" evidence="7">
    <location>
        <begin position="690"/>
        <end position="755"/>
    </location>
</feature>
<dbReference type="PANTHER" id="PTHR46730:SF4">
    <property type="entry name" value="POLYCYSTIC KIDNEY DISEASE PROTEIN 1-LIKE 1"/>
    <property type="match status" value="1"/>
</dbReference>
<accession>A0A5B2VMC2</accession>
<dbReference type="Pfam" id="PF17517">
    <property type="entry name" value="IgGFc_binding"/>
    <property type="match status" value="1"/>
</dbReference>
<reference evidence="8 9" key="2">
    <citation type="submission" date="2019-09" db="EMBL/GenBank/DDBJ databases">
        <authorList>
            <person name="Jin C."/>
        </authorList>
    </citation>
    <scope>NUCLEOTIDE SEQUENCE [LARGE SCALE GENOMIC DNA]</scope>
    <source>
        <strain evidence="8 9">BN140078</strain>
    </source>
</reference>